<evidence type="ECO:0000256" key="1">
    <source>
        <dbReference type="SAM" id="Phobius"/>
    </source>
</evidence>
<keyword evidence="1" id="KW-0472">Membrane</keyword>
<name>A0ABN9QAX1_9DINO</name>
<keyword evidence="3" id="KW-1185">Reference proteome</keyword>
<sequence>MPPGRAQARRSLQCWACELQAKLLAAAVGVAGAAGMVYMMETSVFKIPTWIPICCESRTAEVFLYTPTDYHFRNFTISSYPAGDTSHLAPGLLDGAGAGCPVEFPNRDWSTCYWNGSYAISEEPAWGAASLVPHALAAFAAGLLLGGVPVRLFRGSEGLWFGGDRGEEEEVIGERILT</sequence>
<proteinExistence type="predicted"/>
<protein>
    <submittedName>
        <fullName evidence="2">Uncharacterized protein</fullName>
    </submittedName>
</protein>
<accession>A0ABN9QAX1</accession>
<gene>
    <name evidence="2" type="ORF">PCOR1329_LOCUS9513</name>
</gene>
<dbReference type="EMBL" id="CAUYUJ010002656">
    <property type="protein sequence ID" value="CAK0801744.1"/>
    <property type="molecule type" value="Genomic_DNA"/>
</dbReference>
<feature type="transmembrane region" description="Helical" evidence="1">
    <location>
        <begin position="125"/>
        <end position="145"/>
    </location>
</feature>
<dbReference type="Proteomes" id="UP001189429">
    <property type="component" value="Unassembled WGS sequence"/>
</dbReference>
<evidence type="ECO:0000313" key="2">
    <source>
        <dbReference type="EMBL" id="CAK0801744.1"/>
    </source>
</evidence>
<organism evidence="2 3">
    <name type="scientific">Prorocentrum cordatum</name>
    <dbReference type="NCBI Taxonomy" id="2364126"/>
    <lineage>
        <taxon>Eukaryota</taxon>
        <taxon>Sar</taxon>
        <taxon>Alveolata</taxon>
        <taxon>Dinophyceae</taxon>
        <taxon>Prorocentrales</taxon>
        <taxon>Prorocentraceae</taxon>
        <taxon>Prorocentrum</taxon>
    </lineage>
</organism>
<feature type="transmembrane region" description="Helical" evidence="1">
    <location>
        <begin position="21"/>
        <end position="40"/>
    </location>
</feature>
<keyword evidence="1" id="KW-1133">Transmembrane helix</keyword>
<comment type="caution">
    <text evidence="2">The sequence shown here is derived from an EMBL/GenBank/DDBJ whole genome shotgun (WGS) entry which is preliminary data.</text>
</comment>
<reference evidence="2" key="1">
    <citation type="submission" date="2023-10" db="EMBL/GenBank/DDBJ databases">
        <authorList>
            <person name="Chen Y."/>
            <person name="Shah S."/>
            <person name="Dougan E. K."/>
            <person name="Thang M."/>
            <person name="Chan C."/>
        </authorList>
    </citation>
    <scope>NUCLEOTIDE SEQUENCE [LARGE SCALE GENOMIC DNA]</scope>
</reference>
<keyword evidence="1" id="KW-0812">Transmembrane</keyword>
<evidence type="ECO:0000313" key="3">
    <source>
        <dbReference type="Proteomes" id="UP001189429"/>
    </source>
</evidence>